<dbReference type="AlphaFoldDB" id="A0A8T3AY08"/>
<proteinExistence type="predicted"/>
<dbReference type="EMBL" id="JAGYWB010000013">
    <property type="protein sequence ID" value="KAI0501017.1"/>
    <property type="molecule type" value="Genomic_DNA"/>
</dbReference>
<dbReference type="Proteomes" id="UP000829196">
    <property type="component" value="Unassembled WGS sequence"/>
</dbReference>
<comment type="caution">
    <text evidence="1">The sequence shown here is derived from an EMBL/GenBank/DDBJ whole genome shotgun (WGS) entry which is preliminary data.</text>
</comment>
<reference evidence="1" key="1">
    <citation type="journal article" date="2022" name="Front. Genet.">
        <title>Chromosome-Scale Assembly of the Dendrobium nobile Genome Provides Insights Into the Molecular Mechanism of the Biosynthesis of the Medicinal Active Ingredient of Dendrobium.</title>
        <authorList>
            <person name="Xu Q."/>
            <person name="Niu S.-C."/>
            <person name="Li K.-L."/>
            <person name="Zheng P.-J."/>
            <person name="Zhang X.-J."/>
            <person name="Jia Y."/>
            <person name="Liu Y."/>
            <person name="Niu Y.-X."/>
            <person name="Yu L.-H."/>
            <person name="Chen D.-F."/>
            <person name="Zhang G.-Q."/>
        </authorList>
    </citation>
    <scope>NUCLEOTIDE SEQUENCE</scope>
    <source>
        <tissue evidence="1">Leaf</tissue>
    </source>
</reference>
<protein>
    <submittedName>
        <fullName evidence="1">Uncharacterized protein</fullName>
    </submittedName>
</protein>
<evidence type="ECO:0000313" key="1">
    <source>
        <dbReference type="EMBL" id="KAI0501017.1"/>
    </source>
</evidence>
<evidence type="ECO:0000313" key="2">
    <source>
        <dbReference type="Proteomes" id="UP000829196"/>
    </source>
</evidence>
<sequence>MYVDMWKAMKWLNAVRRRVFCPCEMDMLGRSAIFHLGPFCALSHETFGELPQVGASPISNWCGNILTEN</sequence>
<name>A0A8T3AY08_DENNO</name>
<organism evidence="1 2">
    <name type="scientific">Dendrobium nobile</name>
    <name type="common">Orchid</name>
    <dbReference type="NCBI Taxonomy" id="94219"/>
    <lineage>
        <taxon>Eukaryota</taxon>
        <taxon>Viridiplantae</taxon>
        <taxon>Streptophyta</taxon>
        <taxon>Embryophyta</taxon>
        <taxon>Tracheophyta</taxon>
        <taxon>Spermatophyta</taxon>
        <taxon>Magnoliopsida</taxon>
        <taxon>Liliopsida</taxon>
        <taxon>Asparagales</taxon>
        <taxon>Orchidaceae</taxon>
        <taxon>Epidendroideae</taxon>
        <taxon>Malaxideae</taxon>
        <taxon>Dendrobiinae</taxon>
        <taxon>Dendrobium</taxon>
    </lineage>
</organism>
<gene>
    <name evidence="1" type="ORF">KFK09_019235</name>
</gene>
<keyword evidence="2" id="KW-1185">Reference proteome</keyword>
<accession>A0A8T3AY08</accession>